<evidence type="ECO:0000313" key="1">
    <source>
        <dbReference type="EMBL" id="GFS02725.1"/>
    </source>
</evidence>
<dbReference type="Proteomes" id="UP000762676">
    <property type="component" value="Unassembled WGS sequence"/>
</dbReference>
<sequence length="135" mass="15376">MSLMTRHKMEDNGNMGFGNDSTELPLSVKIFTVQVPSDFYCVKTLQSSAFQKMLWCDEDGELIDAVQKLFKNLHGPSTPLKDNESILTGLRQKVAKLETLLTIELVSVWFFLLDKHATETRKRKICADMAHENIL</sequence>
<name>A0AAV4HYQ0_9GAST</name>
<reference evidence="1 2" key="1">
    <citation type="journal article" date="2021" name="Elife">
        <title>Chloroplast acquisition without the gene transfer in kleptoplastic sea slugs, Plakobranchus ocellatus.</title>
        <authorList>
            <person name="Maeda T."/>
            <person name="Takahashi S."/>
            <person name="Yoshida T."/>
            <person name="Shimamura S."/>
            <person name="Takaki Y."/>
            <person name="Nagai Y."/>
            <person name="Toyoda A."/>
            <person name="Suzuki Y."/>
            <person name="Arimoto A."/>
            <person name="Ishii H."/>
            <person name="Satoh N."/>
            <person name="Nishiyama T."/>
            <person name="Hasebe M."/>
            <person name="Maruyama T."/>
            <person name="Minagawa J."/>
            <person name="Obokata J."/>
            <person name="Shigenobu S."/>
        </authorList>
    </citation>
    <scope>NUCLEOTIDE SEQUENCE [LARGE SCALE GENOMIC DNA]</scope>
</reference>
<gene>
    <name evidence="1" type="ORF">ElyMa_001130900</name>
</gene>
<proteinExistence type="predicted"/>
<dbReference type="EMBL" id="BMAT01002245">
    <property type="protein sequence ID" value="GFS02725.1"/>
    <property type="molecule type" value="Genomic_DNA"/>
</dbReference>
<dbReference type="AlphaFoldDB" id="A0AAV4HYQ0"/>
<comment type="caution">
    <text evidence="1">The sequence shown here is derived from an EMBL/GenBank/DDBJ whole genome shotgun (WGS) entry which is preliminary data.</text>
</comment>
<accession>A0AAV4HYQ0</accession>
<keyword evidence="2" id="KW-1185">Reference proteome</keyword>
<protein>
    <submittedName>
        <fullName evidence="1">Uncharacterized protein</fullName>
    </submittedName>
</protein>
<organism evidence="1 2">
    <name type="scientific">Elysia marginata</name>
    <dbReference type="NCBI Taxonomy" id="1093978"/>
    <lineage>
        <taxon>Eukaryota</taxon>
        <taxon>Metazoa</taxon>
        <taxon>Spiralia</taxon>
        <taxon>Lophotrochozoa</taxon>
        <taxon>Mollusca</taxon>
        <taxon>Gastropoda</taxon>
        <taxon>Heterobranchia</taxon>
        <taxon>Euthyneura</taxon>
        <taxon>Panpulmonata</taxon>
        <taxon>Sacoglossa</taxon>
        <taxon>Placobranchoidea</taxon>
        <taxon>Plakobranchidae</taxon>
        <taxon>Elysia</taxon>
    </lineage>
</organism>
<evidence type="ECO:0000313" key="2">
    <source>
        <dbReference type="Proteomes" id="UP000762676"/>
    </source>
</evidence>